<name>D2PID5_SACI9</name>
<dbReference type="EMBL" id="CP001731">
    <property type="protein sequence ID" value="ADB86629.1"/>
    <property type="molecule type" value="Genomic_DNA"/>
</dbReference>
<gene>
    <name evidence="1" type="ordered locus">LD85_0925</name>
</gene>
<dbReference type="KEGG" id="sii:LD85_0925"/>
<dbReference type="AlphaFoldDB" id="D2PID5"/>
<sequence>MYLLIKPLGSVVFKWGGYNSILLGGAINSGYFEPLPMPSTIYGLLKYAYIITKLGNEVPKFKGPLLYAKSKEKQAICVHAYPLGLKCNIEGEEKDIKVEEEDFERRIGIAIDRETKITKEGYIYMEKMLDLYKLSKRILNEGGAKNGKSPKEEPEKYGILIEIDDENVKKLNGLIVPFGGESRPAKIGIEEVSFKKLGKRLLASPAIIDRGDGNSVEWSLEKVKIRILTNKVTYRLLSLGFEIDKRLQIRLSLMPTVEVLCNKDYIGYFTGKGWGSIIEI</sequence>
<proteinExistence type="predicted"/>
<organism evidence="1 2">
    <name type="scientific">Saccharolobus islandicus (strain L.D.8.5 / Lassen #2)</name>
    <name type="common">Sulfolobus islandicus</name>
    <dbReference type="NCBI Taxonomy" id="425944"/>
    <lineage>
        <taxon>Archaea</taxon>
        <taxon>Thermoproteota</taxon>
        <taxon>Thermoprotei</taxon>
        <taxon>Sulfolobales</taxon>
        <taxon>Sulfolobaceae</taxon>
        <taxon>Saccharolobus</taxon>
    </lineage>
</organism>
<dbReference type="Pfam" id="PF09700">
    <property type="entry name" value="Cas_Cmr3"/>
    <property type="match status" value="1"/>
</dbReference>
<accession>D2PID5</accession>
<dbReference type="Proteomes" id="UP000001404">
    <property type="component" value="Chromosome"/>
</dbReference>
<dbReference type="RefSeq" id="WP_012952576.1">
    <property type="nucleotide sequence ID" value="NC_013769.1"/>
</dbReference>
<protein>
    <recommendedName>
        <fullName evidence="3">CRISPR-associated protein Cmr3</fullName>
    </recommendedName>
</protein>
<evidence type="ECO:0008006" key="3">
    <source>
        <dbReference type="Google" id="ProtNLM"/>
    </source>
</evidence>
<evidence type="ECO:0000313" key="1">
    <source>
        <dbReference type="EMBL" id="ADB86629.1"/>
    </source>
</evidence>
<evidence type="ECO:0000313" key="2">
    <source>
        <dbReference type="Proteomes" id="UP000001404"/>
    </source>
</evidence>
<dbReference type="InterPro" id="IPR019117">
    <property type="entry name" value="CRISPR-assoc_protein_Cmr3"/>
</dbReference>
<dbReference type="HOGENOM" id="CLU_992549_0_0_2"/>
<reference evidence="2" key="1">
    <citation type="journal article" date="2009" name="Proc. Natl. Acad. Sci. U.S.A.">
        <title>Biogeography of the Sulfolobus islandicus pan-genome.</title>
        <authorList>
            <person name="Reno M.L."/>
            <person name="Held N.L."/>
            <person name="Fields C.J."/>
            <person name="Burke P.V."/>
            <person name="Whitaker R.J."/>
        </authorList>
    </citation>
    <scope>NUCLEOTIDE SEQUENCE [LARGE SCALE GENOMIC DNA]</scope>
    <source>
        <strain evidence="2">L.D.8.5 / Lassen #2</strain>
    </source>
</reference>